<dbReference type="GeneID" id="112683971"/>
<dbReference type="RefSeq" id="XP_025411040.1">
    <property type="nucleotide sequence ID" value="XM_025555255.1"/>
</dbReference>
<reference evidence="2" key="1">
    <citation type="submission" date="2025-08" db="UniProtKB">
        <authorList>
            <consortium name="RefSeq"/>
        </authorList>
    </citation>
    <scope>IDENTIFICATION</scope>
    <source>
        <tissue evidence="2">Whole body</tissue>
    </source>
</reference>
<sequence length="213" mass="24220">MSFIRRRSSINHAYLINNIPIPSVSHKKDLYIFLSYDLNYPSYIQSISCKAYKTLGFIKLISSDFNLTSSIKALYCSLIQSQLEYGSVLWDPHTASDSATIERVQRRFLFYAGYVLGIPHSLHDYSPVLHELNLLTLADRRLNSNFKFLQNLIGGISDAPSLLSLINFCVLPRPTRSTAPVSIPKRSTNYSQNNPIDRLMRLANNHSSILLYS</sequence>
<proteinExistence type="predicted"/>
<name>A0A8B8FL18_9HEMI</name>
<dbReference type="Proteomes" id="UP000694846">
    <property type="component" value="Unplaced"/>
</dbReference>
<evidence type="ECO:0000313" key="2">
    <source>
        <dbReference type="RefSeq" id="XP_025411040.1"/>
    </source>
</evidence>
<dbReference type="OrthoDB" id="6608235at2759"/>
<keyword evidence="1" id="KW-1185">Reference proteome</keyword>
<protein>
    <submittedName>
        <fullName evidence="2">Uncharacterized protein LOC112683971</fullName>
    </submittedName>
</protein>
<evidence type="ECO:0000313" key="1">
    <source>
        <dbReference type="Proteomes" id="UP000694846"/>
    </source>
</evidence>
<dbReference type="AlphaFoldDB" id="A0A8B8FL18"/>
<accession>A0A8B8FL18</accession>
<dbReference type="PRINTS" id="PR01345">
    <property type="entry name" value="CERVTRCPTASE"/>
</dbReference>
<gene>
    <name evidence="2" type="primary">LOC112683971</name>
</gene>
<organism evidence="1 2">
    <name type="scientific">Sipha flava</name>
    <name type="common">yellow sugarcane aphid</name>
    <dbReference type="NCBI Taxonomy" id="143950"/>
    <lineage>
        <taxon>Eukaryota</taxon>
        <taxon>Metazoa</taxon>
        <taxon>Ecdysozoa</taxon>
        <taxon>Arthropoda</taxon>
        <taxon>Hexapoda</taxon>
        <taxon>Insecta</taxon>
        <taxon>Pterygota</taxon>
        <taxon>Neoptera</taxon>
        <taxon>Paraneoptera</taxon>
        <taxon>Hemiptera</taxon>
        <taxon>Sternorrhyncha</taxon>
        <taxon>Aphidomorpha</taxon>
        <taxon>Aphidoidea</taxon>
        <taxon>Aphididae</taxon>
        <taxon>Sipha</taxon>
    </lineage>
</organism>